<reference evidence="1 2" key="1">
    <citation type="submission" date="2019-09" db="EMBL/GenBank/DDBJ databases">
        <title>Isolation and complete genome sequencing of Methylocystis species.</title>
        <authorList>
            <person name="Rumah B.L."/>
            <person name="Stead C.E."/>
            <person name="Stevens B.C."/>
            <person name="Minton N.P."/>
            <person name="Grosse-Honebrink A."/>
            <person name="Zhang Y."/>
        </authorList>
    </citation>
    <scope>NUCLEOTIDE SEQUENCE [LARGE SCALE GENOMIC DNA]</scope>
    <source>
        <strain evidence="1 2">BRCS2</strain>
    </source>
</reference>
<name>A0A6B8M4J8_9HYPH</name>
<proteinExistence type="predicted"/>
<evidence type="ECO:0000313" key="2">
    <source>
        <dbReference type="Proteomes" id="UP000422569"/>
    </source>
</evidence>
<protein>
    <submittedName>
        <fullName evidence="1">Uncharacterized protein</fullName>
    </submittedName>
</protein>
<organism evidence="1 2">
    <name type="scientific">Methylocystis parvus</name>
    <dbReference type="NCBI Taxonomy" id="134"/>
    <lineage>
        <taxon>Bacteria</taxon>
        <taxon>Pseudomonadati</taxon>
        <taxon>Pseudomonadota</taxon>
        <taxon>Alphaproteobacteria</taxon>
        <taxon>Hyphomicrobiales</taxon>
        <taxon>Methylocystaceae</taxon>
        <taxon>Methylocystis</taxon>
    </lineage>
</organism>
<keyword evidence="2" id="KW-1185">Reference proteome</keyword>
<gene>
    <name evidence="1" type="ORF">F7D14_03795</name>
</gene>
<dbReference type="EMBL" id="CP044331">
    <property type="protein sequence ID" value="QGM96689.1"/>
    <property type="molecule type" value="Genomic_DNA"/>
</dbReference>
<dbReference type="KEGG" id="mpar:F7D14_03795"/>
<dbReference type="RefSeq" id="WP_026016333.1">
    <property type="nucleotide sequence ID" value="NZ_CP044331.1"/>
</dbReference>
<dbReference type="Proteomes" id="UP000422569">
    <property type="component" value="Chromosome"/>
</dbReference>
<evidence type="ECO:0000313" key="1">
    <source>
        <dbReference type="EMBL" id="QGM96689.1"/>
    </source>
</evidence>
<dbReference type="AlphaFoldDB" id="A0A6B8M4J8"/>
<accession>A0A6B8M4J8</accession>
<sequence length="98" mass="10868">MQNIEITVIFERREDGGLRAYSNDVPGFVLSHADPTLLLGDVQPALEGILSHVHGKPVRAVLIGNLKDELQHAGFLNFKMTPRQLDRMEKSYLAVTTG</sequence>